<name>A0ABR2H7X2_9EUKA</name>
<dbReference type="Proteomes" id="UP001470230">
    <property type="component" value="Unassembled WGS sequence"/>
</dbReference>
<accession>A0ABR2H7X2</accession>
<evidence type="ECO:0000313" key="3">
    <source>
        <dbReference type="Proteomes" id="UP001470230"/>
    </source>
</evidence>
<keyword evidence="3" id="KW-1185">Reference proteome</keyword>
<dbReference type="Pfam" id="PF00566">
    <property type="entry name" value="RabGAP-TBC"/>
    <property type="match status" value="1"/>
</dbReference>
<feature type="domain" description="Rab-GAP TBC" evidence="1">
    <location>
        <begin position="68"/>
        <end position="261"/>
    </location>
</feature>
<organism evidence="2 3">
    <name type="scientific">Tritrichomonas musculus</name>
    <dbReference type="NCBI Taxonomy" id="1915356"/>
    <lineage>
        <taxon>Eukaryota</taxon>
        <taxon>Metamonada</taxon>
        <taxon>Parabasalia</taxon>
        <taxon>Tritrichomonadida</taxon>
        <taxon>Tritrichomonadidae</taxon>
        <taxon>Tritrichomonas</taxon>
    </lineage>
</organism>
<dbReference type="InterPro" id="IPR000195">
    <property type="entry name" value="Rab-GAP-TBC_dom"/>
</dbReference>
<protein>
    <recommendedName>
        <fullName evidence="1">Rab-GAP TBC domain-containing protein</fullName>
    </recommendedName>
</protein>
<dbReference type="InterPro" id="IPR035969">
    <property type="entry name" value="Rab-GAP_TBC_sf"/>
</dbReference>
<comment type="caution">
    <text evidence="2">The sequence shown here is derived from an EMBL/GenBank/DDBJ whole genome shotgun (WGS) entry which is preliminary data.</text>
</comment>
<dbReference type="EMBL" id="JAPFFF010000038">
    <property type="protein sequence ID" value="KAK8842320.1"/>
    <property type="molecule type" value="Genomic_DNA"/>
</dbReference>
<sequence length="356" mass="41011">MSNVNNIRLDAYGFPTKMNDTSIEFYDKVVAPYLEYNETLWFDYIKSINGSENLNIKSKHFKKLVRNGIPEKQRACIWCKILGVFDKMTEKNISKDLYDYTLRNITEETFSNNPDILDQIMLDVPRTFDGATSFSPGSVFNILKVFAVIHPEIGYCQSLSLIAAIVVSIIQDEEPSFWAFEILVTHYFPPEYFTQSMFDLSVDLCLTKMLLDERTPEIMKKTESIGYDWILPFSGYLLTIFSNSFPIPTVLRILDSFILEGAKIIFRVIIAFLRMNEAEILNCEDSNTLNDLMKNWEANMVDQDKLMKTAFSIKLFSRSHLVEMRQTAKANVKENGLENHPKIKACLQSLFGKLGH</sequence>
<evidence type="ECO:0000313" key="2">
    <source>
        <dbReference type="EMBL" id="KAK8842320.1"/>
    </source>
</evidence>
<evidence type="ECO:0000259" key="1">
    <source>
        <dbReference type="PROSITE" id="PS50086"/>
    </source>
</evidence>
<gene>
    <name evidence="2" type="ORF">M9Y10_025898</name>
</gene>
<dbReference type="PANTHER" id="PTHR47219:SF20">
    <property type="entry name" value="TBC1 DOMAIN FAMILY MEMBER 2B"/>
    <property type="match status" value="1"/>
</dbReference>
<dbReference type="Gene3D" id="1.10.472.80">
    <property type="entry name" value="Ypt/Rab-GAP domain of gyp1p, domain 3"/>
    <property type="match status" value="1"/>
</dbReference>
<dbReference type="SUPFAM" id="SSF47923">
    <property type="entry name" value="Ypt/Rab-GAP domain of gyp1p"/>
    <property type="match status" value="2"/>
</dbReference>
<dbReference type="PANTHER" id="PTHR47219">
    <property type="entry name" value="RAB GTPASE-ACTIVATING PROTEIN 1-LIKE"/>
    <property type="match status" value="1"/>
</dbReference>
<reference evidence="2 3" key="1">
    <citation type="submission" date="2024-04" db="EMBL/GenBank/DDBJ databases">
        <title>Tritrichomonas musculus Genome.</title>
        <authorList>
            <person name="Alves-Ferreira E."/>
            <person name="Grigg M."/>
            <person name="Lorenzi H."/>
            <person name="Galac M."/>
        </authorList>
    </citation>
    <scope>NUCLEOTIDE SEQUENCE [LARGE SCALE GENOMIC DNA]</scope>
    <source>
        <strain evidence="2 3">EAF2021</strain>
    </source>
</reference>
<dbReference type="InterPro" id="IPR050302">
    <property type="entry name" value="Rab_GAP_TBC_domain"/>
</dbReference>
<dbReference type="PROSITE" id="PS50086">
    <property type="entry name" value="TBC_RABGAP"/>
    <property type="match status" value="1"/>
</dbReference>
<proteinExistence type="predicted"/>
<dbReference type="Gene3D" id="1.10.8.270">
    <property type="entry name" value="putative rabgap domain of human tbc1 domain family member 14 like domains"/>
    <property type="match status" value="1"/>
</dbReference>
<dbReference type="SMART" id="SM00164">
    <property type="entry name" value="TBC"/>
    <property type="match status" value="1"/>
</dbReference>